<dbReference type="InterPro" id="IPR016039">
    <property type="entry name" value="Thiolase-like"/>
</dbReference>
<sequence length="157" mass="16902">YAEVVGFGSTCDGTHITRPQSATMKAAMSLALRAAKLEAKSIGYVNAHATATKHGDIAESIATNELFGEDIAISSLKSYLGHTLGACGGLEAIATIMMMREELFFPTINLNVTDPECAKLNYLKEPTPIKTDFTMSNNFAFGGVNTSLIFKRVDNKF</sequence>
<dbReference type="PROSITE" id="PS52004">
    <property type="entry name" value="KS3_2"/>
    <property type="match status" value="1"/>
</dbReference>
<dbReference type="PANTHER" id="PTHR11712:SF325">
    <property type="entry name" value="3-OXOACYL-(ACYL-CARRIER-PROTEIN) SYNTHASE II FABF"/>
    <property type="match status" value="1"/>
</dbReference>
<comment type="caution">
    <text evidence="3">The sequence shown here is derived from an EMBL/GenBank/DDBJ whole genome shotgun (WGS) entry which is preliminary data.</text>
</comment>
<dbReference type="Gene3D" id="3.40.47.10">
    <property type="match status" value="1"/>
</dbReference>
<dbReference type="InterPro" id="IPR020841">
    <property type="entry name" value="PKS_Beta-ketoAc_synthase_dom"/>
</dbReference>
<keyword evidence="1" id="KW-0808">Transferase</keyword>
<feature type="non-terminal residue" evidence="3">
    <location>
        <position position="1"/>
    </location>
</feature>
<gene>
    <name evidence="3" type="ORF">KIC69_02665</name>
</gene>
<dbReference type="SUPFAM" id="SSF53901">
    <property type="entry name" value="Thiolase-like"/>
    <property type="match status" value="1"/>
</dbReference>
<dbReference type="InterPro" id="IPR000794">
    <property type="entry name" value="Beta-ketoacyl_synthase"/>
</dbReference>
<dbReference type="InterPro" id="IPR014031">
    <property type="entry name" value="Ketoacyl_synth_C"/>
</dbReference>
<evidence type="ECO:0000256" key="1">
    <source>
        <dbReference type="ARBA" id="ARBA00022679"/>
    </source>
</evidence>
<proteinExistence type="predicted"/>
<dbReference type="AlphaFoldDB" id="A0A9E1B5M9"/>
<dbReference type="GO" id="GO:0005829">
    <property type="term" value="C:cytosol"/>
    <property type="evidence" value="ECO:0007669"/>
    <property type="project" value="TreeGrafter"/>
</dbReference>
<dbReference type="Proteomes" id="UP000824019">
    <property type="component" value="Unassembled WGS sequence"/>
</dbReference>
<organism evidence="3 4">
    <name type="scientific">Campylobacter concisus</name>
    <dbReference type="NCBI Taxonomy" id="199"/>
    <lineage>
        <taxon>Bacteria</taxon>
        <taxon>Pseudomonadati</taxon>
        <taxon>Campylobacterota</taxon>
        <taxon>Epsilonproteobacteria</taxon>
        <taxon>Campylobacterales</taxon>
        <taxon>Campylobacteraceae</taxon>
        <taxon>Campylobacter</taxon>
    </lineage>
</organism>
<feature type="domain" description="Ketosynthase family 3 (KS3)" evidence="2">
    <location>
        <begin position="1"/>
        <end position="152"/>
    </location>
</feature>
<protein>
    <submittedName>
        <fullName evidence="3">Beta-ketoacyl-ACP synthase</fullName>
    </submittedName>
</protein>
<name>A0A9E1B5M9_9BACT</name>
<evidence type="ECO:0000259" key="2">
    <source>
        <dbReference type="PROSITE" id="PS52004"/>
    </source>
</evidence>
<evidence type="ECO:0000313" key="3">
    <source>
        <dbReference type="EMBL" id="MBS5829721.1"/>
    </source>
</evidence>
<dbReference type="GO" id="GO:0006633">
    <property type="term" value="P:fatty acid biosynthetic process"/>
    <property type="evidence" value="ECO:0007669"/>
    <property type="project" value="TreeGrafter"/>
</dbReference>
<accession>A0A9E1B5M9</accession>
<dbReference type="Pfam" id="PF02801">
    <property type="entry name" value="Ketoacyl-synt_C"/>
    <property type="match status" value="1"/>
</dbReference>
<evidence type="ECO:0000313" key="4">
    <source>
        <dbReference type="Proteomes" id="UP000824019"/>
    </source>
</evidence>
<dbReference type="GO" id="GO:0004315">
    <property type="term" value="F:3-oxoacyl-[acyl-carrier-protein] synthase activity"/>
    <property type="evidence" value="ECO:0007669"/>
    <property type="project" value="TreeGrafter"/>
</dbReference>
<reference evidence="3" key="1">
    <citation type="submission" date="2021-02" db="EMBL/GenBank/DDBJ databases">
        <title>Infant gut strain persistence is associated with maternal origin, phylogeny, and functional potential including surface adhesion and iron acquisition.</title>
        <authorList>
            <person name="Lou Y.C."/>
        </authorList>
    </citation>
    <scope>NUCLEOTIDE SEQUENCE</scope>
    <source>
        <strain evidence="3">L3_101_000G1_dasL3_101_000G1_concoct_7_sub</strain>
    </source>
</reference>
<dbReference type="EMBL" id="JAHAKR010000081">
    <property type="protein sequence ID" value="MBS5829721.1"/>
    <property type="molecule type" value="Genomic_DNA"/>
</dbReference>
<dbReference type="PANTHER" id="PTHR11712">
    <property type="entry name" value="POLYKETIDE SYNTHASE-RELATED"/>
    <property type="match status" value="1"/>
</dbReference>